<dbReference type="InterPro" id="IPR013785">
    <property type="entry name" value="Aldolase_TIM"/>
</dbReference>
<dbReference type="Pfam" id="PF04095">
    <property type="entry name" value="NAPRTase"/>
    <property type="match status" value="1"/>
</dbReference>
<dbReference type="InterPro" id="IPR041529">
    <property type="entry name" value="DUF5598"/>
</dbReference>
<evidence type="ECO:0000256" key="3">
    <source>
        <dbReference type="ARBA" id="ARBA00022676"/>
    </source>
</evidence>
<evidence type="ECO:0000256" key="5">
    <source>
        <dbReference type="ARBA" id="ARBA00035007"/>
    </source>
</evidence>
<dbReference type="PANTHER" id="PTHR43816:SF1">
    <property type="entry name" value="NICOTINAMIDE PHOSPHORIBOSYLTRANSFERASE"/>
    <property type="match status" value="1"/>
</dbReference>
<keyword evidence="12" id="KW-1185">Reference proteome</keyword>
<dbReference type="EC" id="2.4.2.12" evidence="6"/>
<dbReference type="InterPro" id="IPR016471">
    <property type="entry name" value="Nicotinamide_PRibTrfase"/>
</dbReference>
<gene>
    <name evidence="11" type="ORF">WJU22_26695</name>
</gene>
<dbReference type="SUPFAM" id="SSF51690">
    <property type="entry name" value="Nicotinate/Quinolinate PRTase C-terminal domain-like"/>
    <property type="match status" value="1"/>
</dbReference>
<keyword evidence="3 11" id="KW-0328">Glycosyltransferase</keyword>
<name>A0ABZ2Z3J4_9BACT</name>
<dbReference type="Proteomes" id="UP001449657">
    <property type="component" value="Chromosome"/>
</dbReference>
<evidence type="ECO:0000256" key="1">
    <source>
        <dbReference type="ARBA" id="ARBA00010897"/>
    </source>
</evidence>
<feature type="domain" description="Nicotinate/nicotinamide phosphoribosyltransferase" evidence="9">
    <location>
        <begin position="184"/>
        <end position="472"/>
    </location>
</feature>
<evidence type="ECO:0000259" key="10">
    <source>
        <dbReference type="Pfam" id="PF18127"/>
    </source>
</evidence>
<comment type="catalytic activity">
    <reaction evidence="8">
        <text>beta-nicotinamide D-ribonucleotide + diphosphate = 5-phospho-alpha-D-ribose 1-diphosphate + nicotinamide + H(+)</text>
        <dbReference type="Rhea" id="RHEA:16149"/>
        <dbReference type="ChEBI" id="CHEBI:14649"/>
        <dbReference type="ChEBI" id="CHEBI:15378"/>
        <dbReference type="ChEBI" id="CHEBI:17154"/>
        <dbReference type="ChEBI" id="CHEBI:33019"/>
        <dbReference type="ChEBI" id="CHEBI:58017"/>
        <dbReference type="EC" id="2.4.2.12"/>
    </reaction>
    <physiologicalReaction direction="right-to-left" evidence="8">
        <dbReference type="Rhea" id="RHEA:16151"/>
    </physiologicalReaction>
</comment>
<keyword evidence="11" id="KW-0436">Ligase</keyword>
<evidence type="ECO:0000313" key="12">
    <source>
        <dbReference type="Proteomes" id="UP001449657"/>
    </source>
</evidence>
<evidence type="ECO:0000259" key="9">
    <source>
        <dbReference type="Pfam" id="PF04095"/>
    </source>
</evidence>
<evidence type="ECO:0000256" key="7">
    <source>
        <dbReference type="ARBA" id="ARBA00035036"/>
    </source>
</evidence>
<comment type="similarity">
    <text evidence="1">Belongs to the NAPRTase family.</text>
</comment>
<organism evidence="11 12">
    <name type="scientific">Chitinophaga caseinilytica</name>
    <dbReference type="NCBI Taxonomy" id="2267521"/>
    <lineage>
        <taxon>Bacteria</taxon>
        <taxon>Pseudomonadati</taxon>
        <taxon>Bacteroidota</taxon>
        <taxon>Chitinophagia</taxon>
        <taxon>Chitinophagales</taxon>
        <taxon>Chitinophagaceae</taxon>
        <taxon>Chitinophaga</taxon>
    </lineage>
</organism>
<dbReference type="InterPro" id="IPR036068">
    <property type="entry name" value="Nicotinate_pribotase-like_C"/>
</dbReference>
<evidence type="ECO:0000256" key="6">
    <source>
        <dbReference type="ARBA" id="ARBA00035024"/>
    </source>
</evidence>
<evidence type="ECO:0000256" key="2">
    <source>
        <dbReference type="ARBA" id="ARBA00022642"/>
    </source>
</evidence>
<dbReference type="EMBL" id="CP150096">
    <property type="protein sequence ID" value="WZN46480.1"/>
    <property type="molecule type" value="Genomic_DNA"/>
</dbReference>
<dbReference type="CDD" id="cd01569">
    <property type="entry name" value="PBEF_like"/>
    <property type="match status" value="1"/>
</dbReference>
<comment type="pathway">
    <text evidence="5">Cofactor biosynthesis; NAD(+) biosynthesis; nicotinamide D-ribonucleotide from 5-phospho-alpha-D-ribose 1-diphosphate and nicotinamide: step 1/1.</text>
</comment>
<dbReference type="InterPro" id="IPR041525">
    <property type="entry name" value="N/Namide_PRibTrfase"/>
</dbReference>
<dbReference type="GO" id="GO:0004516">
    <property type="term" value="F:nicotinate phosphoribosyltransferase activity"/>
    <property type="evidence" value="ECO:0007669"/>
    <property type="project" value="UniProtKB-EC"/>
</dbReference>
<proteinExistence type="inferred from homology"/>
<feature type="domain" description="Nicotinamide phosphoribosyltransferase N-terminal" evidence="10">
    <location>
        <begin position="7"/>
        <end position="108"/>
    </location>
</feature>
<dbReference type="GO" id="GO:0016757">
    <property type="term" value="F:glycosyltransferase activity"/>
    <property type="evidence" value="ECO:0007669"/>
    <property type="project" value="UniProtKB-KW"/>
</dbReference>
<accession>A0ABZ2Z3J4</accession>
<keyword evidence="4" id="KW-0808">Transferase</keyword>
<dbReference type="NCBIfam" id="NF006629">
    <property type="entry name" value="PRK09198.1"/>
    <property type="match status" value="1"/>
</dbReference>
<dbReference type="PANTHER" id="PTHR43816">
    <property type="entry name" value="NICOTINAMIDE PHOSPHORIBOSYLTRANSFERASE"/>
    <property type="match status" value="1"/>
</dbReference>
<reference evidence="11 12" key="1">
    <citation type="submission" date="2024-03" db="EMBL/GenBank/DDBJ databases">
        <title>Chitinophaga caseinilytica sp. nov., a casein hydrolysing bacterium isolated from forest soil.</title>
        <authorList>
            <person name="Lee D.S."/>
            <person name="Han D.M."/>
            <person name="Baek J.H."/>
            <person name="Choi D.G."/>
            <person name="Jeon J.H."/>
            <person name="Jeon C.O."/>
        </authorList>
    </citation>
    <scope>NUCLEOTIDE SEQUENCE [LARGE SCALE GENOMIC DNA]</scope>
    <source>
        <strain evidence="11 12">KACC 19118</strain>
    </source>
</reference>
<dbReference type="RefSeq" id="WP_341841178.1">
    <property type="nucleotide sequence ID" value="NZ_CP149792.1"/>
</dbReference>
<dbReference type="PIRSF" id="PIRSF005943">
    <property type="entry name" value="NMPRT"/>
    <property type="match status" value="1"/>
</dbReference>
<dbReference type="Pfam" id="PF18127">
    <property type="entry name" value="NAMPT_N"/>
    <property type="match status" value="1"/>
</dbReference>
<sequence>MNIAPILLKDGYKVGHKFQYPEGTTLVYSNLTPRKSRDADIQEVVFFGMQYFMEEYLIRQFNEHFFRLPKAQVLEMYARRMDNYLGKDSIPYQHIADLHDLGYLPLEIKALPEGTLVPMRVPFFTIRNTKPEFFWLTNMLETLLSAILWKPSTSATTAFRYLKTFTRFARETVGEDMGFVPWQGHDFSFRGMSGVEDALLSGAGHLLSFAGTDTIPAIDFLEQYYGADSTKELVGGSVPATEHSVMCMGTEDAEIETFERLITTVYPAGIVSIVSDTWDFWQVITDFLPRLKDKILARDGKVVIRPDSGDPVKIIAGDPDAPAGTPEHKGAIECMWEIFGGTITPQGYKLLDGHIGLIYGDSITTERQEAILGQLKAKGFASYNVVLGIGSFTYEYVTRDTFGFAMKATYGEINGVGRSIFKAPKTDDGTKNSAKGLLQVFTDPATGKLALKDECTWDEEAQGELQTVFRDGKITQSHTLADIRARIQASLEKELAASDAAVLA</sequence>
<protein>
    <recommendedName>
        <fullName evidence="7">Nicotinamide phosphoribosyltransferase</fullName>
        <ecNumber evidence="6">2.4.2.12</ecNumber>
    </recommendedName>
</protein>
<evidence type="ECO:0000256" key="4">
    <source>
        <dbReference type="ARBA" id="ARBA00022679"/>
    </source>
</evidence>
<evidence type="ECO:0000256" key="8">
    <source>
        <dbReference type="ARBA" id="ARBA00047835"/>
    </source>
</evidence>
<evidence type="ECO:0000313" key="11">
    <source>
        <dbReference type="EMBL" id="WZN46480.1"/>
    </source>
</evidence>
<dbReference type="Gene3D" id="3.20.20.70">
    <property type="entry name" value="Aldolase class I"/>
    <property type="match status" value="1"/>
</dbReference>
<keyword evidence="2" id="KW-0662">Pyridine nucleotide biosynthesis</keyword>